<reference evidence="1 2" key="1">
    <citation type="submission" date="2019-09" db="EMBL/GenBank/DDBJ databases">
        <title>Bird 10,000 Genomes (B10K) Project - Family phase.</title>
        <authorList>
            <person name="Zhang G."/>
        </authorList>
    </citation>
    <scope>NUCLEOTIDE SEQUENCE [LARGE SCALE GENOMIC DNA]</scope>
    <source>
        <strain evidence="1">B10K-DU-001-29</strain>
        <tissue evidence="1">Muscle</tissue>
    </source>
</reference>
<dbReference type="AlphaFoldDB" id="A0A7K9LLR8"/>
<dbReference type="InterPro" id="IPR039750">
    <property type="entry name" value="DRC1/DRC2"/>
</dbReference>
<comment type="caution">
    <text evidence="1">The sequence shown here is derived from an EMBL/GenBank/DDBJ whole genome shotgun (WGS) entry which is preliminary data.</text>
</comment>
<dbReference type="GO" id="GO:0060285">
    <property type="term" value="P:cilium-dependent cell motility"/>
    <property type="evidence" value="ECO:0007669"/>
    <property type="project" value="TreeGrafter"/>
</dbReference>
<evidence type="ECO:0000313" key="1">
    <source>
        <dbReference type="EMBL" id="NXH62965.1"/>
    </source>
</evidence>
<dbReference type="GO" id="GO:0003352">
    <property type="term" value="P:regulation of cilium movement"/>
    <property type="evidence" value="ECO:0007669"/>
    <property type="project" value="TreeGrafter"/>
</dbReference>
<feature type="non-terminal residue" evidence="1">
    <location>
        <position position="1"/>
    </location>
</feature>
<keyword evidence="2" id="KW-1185">Reference proteome</keyword>
<sequence length="131" mass="14922">QSLESELARITGQFQETRSRMRDLARSGAEKFRQVWIVNEEEAKALIREALDADRIIHVQQLGMPWEEPRLWFMDNVGPLGGRREKREAMEVATALLEGGIHKFLGIFLRQSARVLPILGISKWDLPGVAS</sequence>
<dbReference type="EMBL" id="VWZS01009083">
    <property type="protein sequence ID" value="NXH62965.1"/>
    <property type="molecule type" value="Genomic_DNA"/>
</dbReference>
<dbReference type="GO" id="GO:0070286">
    <property type="term" value="P:axonemal dynein complex assembly"/>
    <property type="evidence" value="ECO:0007669"/>
    <property type="project" value="InterPro"/>
</dbReference>
<name>A0A7K9LLR8_9PASS</name>
<evidence type="ECO:0000313" key="2">
    <source>
        <dbReference type="Proteomes" id="UP000583164"/>
    </source>
</evidence>
<accession>A0A7K9LLR8</accession>
<dbReference type="OrthoDB" id="10260459at2759"/>
<dbReference type="PANTHER" id="PTHR21625:SF1">
    <property type="entry name" value="DYNEIN REGULATORY COMPLEX PROTEIN 1"/>
    <property type="match status" value="1"/>
</dbReference>
<dbReference type="Proteomes" id="UP000583164">
    <property type="component" value="Unassembled WGS sequence"/>
</dbReference>
<proteinExistence type="predicted"/>
<dbReference type="GO" id="GO:0005858">
    <property type="term" value="C:axonemal dynein complex"/>
    <property type="evidence" value="ECO:0007669"/>
    <property type="project" value="InterPro"/>
</dbReference>
<feature type="non-terminal residue" evidence="1">
    <location>
        <position position="131"/>
    </location>
</feature>
<organism evidence="1 2">
    <name type="scientific">Rhabdornis inornatus</name>
    <dbReference type="NCBI Taxonomy" id="237438"/>
    <lineage>
        <taxon>Eukaryota</taxon>
        <taxon>Metazoa</taxon>
        <taxon>Chordata</taxon>
        <taxon>Craniata</taxon>
        <taxon>Vertebrata</taxon>
        <taxon>Euteleostomi</taxon>
        <taxon>Archelosauria</taxon>
        <taxon>Archosauria</taxon>
        <taxon>Dinosauria</taxon>
        <taxon>Saurischia</taxon>
        <taxon>Theropoda</taxon>
        <taxon>Coelurosauria</taxon>
        <taxon>Aves</taxon>
        <taxon>Neognathae</taxon>
        <taxon>Neoaves</taxon>
        <taxon>Telluraves</taxon>
        <taxon>Australaves</taxon>
        <taxon>Passeriformes</taxon>
        <taxon>Rhabdornithidae</taxon>
        <taxon>Rhabdornis</taxon>
    </lineage>
</organism>
<protein>
    <submittedName>
        <fullName evidence="1">DRC1 protein</fullName>
    </submittedName>
</protein>
<gene>
    <name evidence="1" type="primary">Drc1_0</name>
    <name evidence="1" type="ORF">RHAINO_R05887</name>
</gene>
<dbReference type="PANTHER" id="PTHR21625">
    <property type="entry name" value="NYD-SP28 PROTEIN"/>
    <property type="match status" value="1"/>
</dbReference>